<comment type="caution">
    <text evidence="1">The sequence shown here is derived from an EMBL/GenBank/DDBJ whole genome shotgun (WGS) entry which is preliminary data.</text>
</comment>
<dbReference type="RefSeq" id="WP_243922970.1">
    <property type="nucleotide sequence ID" value="NZ_JALHLG010000032.1"/>
</dbReference>
<gene>
    <name evidence="1" type="ORF">MTR66_16245</name>
</gene>
<protein>
    <submittedName>
        <fullName evidence="1">Alpha/beta hydrolase</fullName>
    </submittedName>
</protein>
<keyword evidence="1" id="KW-0378">Hydrolase</keyword>
<organism evidence="1 2">
    <name type="scientific">Novosphingobium beihaiensis</name>
    <dbReference type="NCBI Taxonomy" id="2930389"/>
    <lineage>
        <taxon>Bacteria</taxon>
        <taxon>Pseudomonadati</taxon>
        <taxon>Pseudomonadota</taxon>
        <taxon>Alphaproteobacteria</taxon>
        <taxon>Sphingomonadales</taxon>
        <taxon>Sphingomonadaceae</taxon>
        <taxon>Novosphingobium</taxon>
    </lineage>
</organism>
<dbReference type="Gene3D" id="3.40.50.1820">
    <property type="entry name" value="alpha/beta hydrolase"/>
    <property type="match status" value="1"/>
</dbReference>
<sequence length="212" mass="23251">MKLLFAHGWGFDRHFWEPLAALLPEWEHVIDDRGYFGAPLTPAIEGPCLAVTHSFGTMRVLADPPPGLMGLVAINGFERFTAQPPQPTRTGKPGVPVRVVDRMLRRFEADPRGVLAEFRKTCGCEDPFGEIDPEPLHADLLRLRDARPPLPRVPVVALNGGRDPLLPAEMRADAFSGCEVHRLEHETAGHLLPRENPELCAQAVQGAVAALA</sequence>
<proteinExistence type="predicted"/>
<dbReference type="GO" id="GO:0016787">
    <property type="term" value="F:hydrolase activity"/>
    <property type="evidence" value="ECO:0007669"/>
    <property type="project" value="UniProtKB-KW"/>
</dbReference>
<reference evidence="1 2" key="1">
    <citation type="submission" date="2022-04" db="EMBL/GenBank/DDBJ databases">
        <title>Identification of a novel bacterium isolated from mangrove sediments.</title>
        <authorList>
            <person name="Pan X."/>
        </authorList>
    </citation>
    <scope>NUCLEOTIDE SEQUENCE [LARGE SCALE GENOMIC DNA]</scope>
    <source>
        <strain evidence="1 2">B2638</strain>
    </source>
</reference>
<dbReference type="SUPFAM" id="SSF53474">
    <property type="entry name" value="alpha/beta-Hydrolases"/>
    <property type="match status" value="1"/>
</dbReference>
<dbReference type="InterPro" id="IPR029058">
    <property type="entry name" value="AB_hydrolase_fold"/>
</dbReference>
<dbReference type="Proteomes" id="UP001202281">
    <property type="component" value="Unassembled WGS sequence"/>
</dbReference>
<evidence type="ECO:0000313" key="1">
    <source>
        <dbReference type="EMBL" id="MCJ2188359.1"/>
    </source>
</evidence>
<dbReference type="EMBL" id="JALHLG010000032">
    <property type="protein sequence ID" value="MCJ2188359.1"/>
    <property type="molecule type" value="Genomic_DNA"/>
</dbReference>
<accession>A0ABT0BTH4</accession>
<evidence type="ECO:0000313" key="2">
    <source>
        <dbReference type="Proteomes" id="UP001202281"/>
    </source>
</evidence>
<keyword evidence="2" id="KW-1185">Reference proteome</keyword>
<name>A0ABT0BTH4_9SPHN</name>